<evidence type="ECO:0000256" key="1">
    <source>
        <dbReference type="SAM" id="Phobius"/>
    </source>
</evidence>
<dbReference type="AlphaFoldDB" id="A0A7D5EVM9"/>
<sequence>MGWWQRQIVGMWSGTARWLPISQIVLCVAMGALKLSEIVAGHGDGADVAFAIGWGIFAAWWLATLAAFLVVKRRIVNTPPAPEGQR</sequence>
<dbReference type="Proteomes" id="UP000509638">
    <property type="component" value="Chromosome"/>
</dbReference>
<proteinExistence type="predicted"/>
<reference evidence="2 3" key="1">
    <citation type="submission" date="2020-06" db="EMBL/GenBank/DDBJ databases">
        <authorList>
            <person name="Jo H."/>
        </authorList>
    </citation>
    <scope>NUCLEOTIDE SEQUENCE [LARGE SCALE GENOMIC DNA]</scope>
    <source>
        <strain evidence="2 3">I46</strain>
    </source>
</reference>
<evidence type="ECO:0000313" key="2">
    <source>
        <dbReference type="EMBL" id="QLD10866.1"/>
    </source>
</evidence>
<protein>
    <submittedName>
        <fullName evidence="2">Uncharacterized protein</fullName>
    </submittedName>
</protein>
<keyword evidence="1" id="KW-0472">Membrane</keyword>
<feature type="transmembrane region" description="Helical" evidence="1">
    <location>
        <begin position="21"/>
        <end position="42"/>
    </location>
</feature>
<gene>
    <name evidence="2" type="ORF">HW566_03160</name>
</gene>
<dbReference type="RefSeq" id="WP_178010335.1">
    <property type="nucleotide sequence ID" value="NZ_CP058316.1"/>
</dbReference>
<dbReference type="EMBL" id="CP058316">
    <property type="protein sequence ID" value="QLD10866.1"/>
    <property type="molecule type" value="Genomic_DNA"/>
</dbReference>
<evidence type="ECO:0000313" key="3">
    <source>
        <dbReference type="Proteomes" id="UP000509638"/>
    </source>
</evidence>
<keyword evidence="1" id="KW-0812">Transmembrane</keyword>
<organism evidence="2 3">
    <name type="scientific">Microbacterium oleivorans</name>
    <dbReference type="NCBI Taxonomy" id="273677"/>
    <lineage>
        <taxon>Bacteria</taxon>
        <taxon>Bacillati</taxon>
        <taxon>Actinomycetota</taxon>
        <taxon>Actinomycetes</taxon>
        <taxon>Micrococcales</taxon>
        <taxon>Microbacteriaceae</taxon>
        <taxon>Microbacterium</taxon>
    </lineage>
</organism>
<feature type="transmembrane region" description="Helical" evidence="1">
    <location>
        <begin position="48"/>
        <end position="71"/>
    </location>
</feature>
<name>A0A7D5EVM9_9MICO</name>
<accession>A0A7D5EVM9</accession>
<keyword evidence="1" id="KW-1133">Transmembrane helix</keyword>